<dbReference type="GO" id="GO:0030170">
    <property type="term" value="F:pyridoxal phosphate binding"/>
    <property type="evidence" value="ECO:0007669"/>
    <property type="project" value="UniProtKB-UniRule"/>
</dbReference>
<keyword evidence="6 12" id="KW-0808">Transferase</keyword>
<keyword evidence="16" id="KW-1185">Reference proteome</keyword>
<dbReference type="InterPro" id="IPR020578">
    <property type="entry name" value="Aminotrans_V_PyrdxlP_BS"/>
</dbReference>
<feature type="binding site" evidence="12">
    <location>
        <position position="191"/>
    </location>
    <ligand>
        <name>pyridoxal 5'-phosphate</name>
        <dbReference type="ChEBI" id="CHEBI:597326"/>
    </ligand>
</feature>
<feature type="binding site" evidence="12">
    <location>
        <begin position="233"/>
        <end position="234"/>
    </location>
    <ligand>
        <name>pyridoxal 5'-phosphate</name>
        <dbReference type="ChEBI" id="CHEBI:597326"/>
    </ligand>
</feature>
<keyword evidence="12" id="KW-0963">Cytoplasm</keyword>
<evidence type="ECO:0000313" key="15">
    <source>
        <dbReference type="EMBL" id="KGE85008.1"/>
    </source>
</evidence>
<accession>A0A098RZL2</accession>
<evidence type="ECO:0000259" key="14">
    <source>
        <dbReference type="Pfam" id="PF00266"/>
    </source>
</evidence>
<keyword evidence="7 12" id="KW-0663">Pyridoxal phosphate</keyword>
<dbReference type="NCBIfam" id="NF003764">
    <property type="entry name" value="PRK05355.1"/>
    <property type="match status" value="1"/>
</dbReference>
<sequence>MKKHNFSSGPAILPLPVFEQAAEAVRDFNGMGLSILEISHRSPEFTAVMEEANVLIRDLLNVPDDYAILFLQGGASSQFFMTAMNLLDQDAKAGYIDTGSWSTKAIKEAQAFGTVETLASSKPDNFTYIPKGFAIPEDLAYVHITTNNTIYGTQFKTLPETSVPMVGDMSSDIFSQPVDVSRFDLIYAGAQKNMGPAGATLVIVRKEALGKVKRHIPTMLDYRTHVKKDSAFNTPPVFPIYVSMLTLRWIKANGGIPAMQQKNAAKAELIYREIDRNPMFKGTVTDPADRSTMNATFVLAEGKEHLNDEFMQLCKAANCSGVKGHRSVGGFRASMYNAMEIESVQALVQVMQSFERKFG</sequence>
<proteinExistence type="inferred from homology"/>
<comment type="pathway">
    <text evidence="2 12 13">Amino-acid biosynthesis; L-serine biosynthesis; L-serine from 3-phospho-D-glycerate: step 2/3.</text>
</comment>
<dbReference type="EC" id="2.6.1.52" evidence="12"/>
<organism evidence="15 16">
    <name type="scientific">Phaeodactylibacter xiamenensis</name>
    <dbReference type="NCBI Taxonomy" id="1524460"/>
    <lineage>
        <taxon>Bacteria</taxon>
        <taxon>Pseudomonadati</taxon>
        <taxon>Bacteroidota</taxon>
        <taxon>Saprospiria</taxon>
        <taxon>Saprospirales</taxon>
        <taxon>Haliscomenobacteraceae</taxon>
        <taxon>Phaeodactylibacter</taxon>
    </lineage>
</organism>
<dbReference type="InterPro" id="IPR022278">
    <property type="entry name" value="Pser_aminoTfrase"/>
</dbReference>
<comment type="catalytic activity">
    <reaction evidence="10 12">
        <text>4-(phosphooxy)-L-threonine + 2-oxoglutarate = (R)-3-hydroxy-2-oxo-4-phosphooxybutanoate + L-glutamate</text>
        <dbReference type="Rhea" id="RHEA:16573"/>
        <dbReference type="ChEBI" id="CHEBI:16810"/>
        <dbReference type="ChEBI" id="CHEBI:29985"/>
        <dbReference type="ChEBI" id="CHEBI:58452"/>
        <dbReference type="ChEBI" id="CHEBI:58538"/>
        <dbReference type="EC" id="2.6.1.52"/>
    </reaction>
</comment>
<comment type="pathway">
    <text evidence="1 12">Cofactor biosynthesis; pyridoxine 5'-phosphate biosynthesis; pyridoxine 5'-phosphate from D-erythrose 4-phosphate: step 3/5.</text>
</comment>
<evidence type="ECO:0000256" key="10">
    <source>
        <dbReference type="ARBA" id="ARBA00047630"/>
    </source>
</evidence>
<feature type="binding site" evidence="12">
    <location>
        <position position="8"/>
    </location>
    <ligand>
        <name>L-glutamate</name>
        <dbReference type="ChEBI" id="CHEBI:29985"/>
    </ligand>
</feature>
<evidence type="ECO:0000256" key="1">
    <source>
        <dbReference type="ARBA" id="ARBA00004915"/>
    </source>
</evidence>
<dbReference type="SUPFAM" id="SSF53383">
    <property type="entry name" value="PLP-dependent transferases"/>
    <property type="match status" value="1"/>
</dbReference>
<dbReference type="OrthoDB" id="975012at2"/>
<name>A0A098RZL2_9BACT</name>
<dbReference type="InterPro" id="IPR015422">
    <property type="entry name" value="PyrdxlP-dep_Trfase_small"/>
</dbReference>
<dbReference type="PANTHER" id="PTHR43247">
    <property type="entry name" value="PHOSPHOSERINE AMINOTRANSFERASE"/>
    <property type="match status" value="1"/>
</dbReference>
<evidence type="ECO:0000256" key="4">
    <source>
        <dbReference type="ARBA" id="ARBA00022576"/>
    </source>
</evidence>
<dbReference type="RefSeq" id="WP_044229771.1">
    <property type="nucleotide sequence ID" value="NZ_JBKAGJ010000060.1"/>
</dbReference>
<comment type="subunit">
    <text evidence="12">Homodimer.</text>
</comment>
<comment type="subcellular location">
    <subcellularLocation>
        <location evidence="12">Cytoplasm</location>
    </subcellularLocation>
</comment>
<keyword evidence="4 12" id="KW-0032">Aminotransferase</keyword>
<evidence type="ECO:0000256" key="3">
    <source>
        <dbReference type="ARBA" id="ARBA00006904"/>
    </source>
</evidence>
<dbReference type="UniPathway" id="UPA00244">
    <property type="reaction ID" value="UER00311"/>
</dbReference>
<dbReference type="STRING" id="1524460.IX84_30245"/>
<dbReference type="GO" id="GO:0008615">
    <property type="term" value="P:pyridoxine biosynthetic process"/>
    <property type="evidence" value="ECO:0007669"/>
    <property type="project" value="UniProtKB-UniRule"/>
</dbReference>
<comment type="catalytic activity">
    <reaction evidence="11 12 13">
        <text>O-phospho-L-serine + 2-oxoglutarate = 3-phosphooxypyruvate + L-glutamate</text>
        <dbReference type="Rhea" id="RHEA:14329"/>
        <dbReference type="ChEBI" id="CHEBI:16810"/>
        <dbReference type="ChEBI" id="CHEBI:18110"/>
        <dbReference type="ChEBI" id="CHEBI:29985"/>
        <dbReference type="ChEBI" id="CHEBI:57524"/>
        <dbReference type="EC" id="2.6.1.52"/>
    </reaction>
</comment>
<dbReference type="HAMAP" id="MF_00160">
    <property type="entry name" value="SerC_aminotrans_5"/>
    <property type="match status" value="1"/>
</dbReference>
<protein>
    <recommendedName>
        <fullName evidence="12">Phosphoserine aminotransferase</fullName>
        <ecNumber evidence="12">2.6.1.52</ecNumber>
    </recommendedName>
    <alternativeName>
        <fullName evidence="12">Phosphohydroxythreonine aminotransferase</fullName>
        <shortName evidence="12">PSAT</shortName>
    </alternativeName>
</protein>
<comment type="function">
    <text evidence="12">Catalyzes the reversible conversion of 3-phosphohydroxypyruvate to phosphoserine and of 3-hydroxy-2-oxo-4-phosphonooxybutanoate to phosphohydroxythreonine.</text>
</comment>
<feature type="modified residue" description="N6-(pyridoxal phosphate)lysine" evidence="12">
    <location>
        <position position="192"/>
    </location>
</feature>
<evidence type="ECO:0000256" key="9">
    <source>
        <dbReference type="ARBA" id="ARBA00023299"/>
    </source>
</evidence>
<evidence type="ECO:0000256" key="7">
    <source>
        <dbReference type="ARBA" id="ARBA00022898"/>
    </source>
</evidence>
<dbReference type="FunFam" id="3.40.640.10:FF:000010">
    <property type="entry name" value="Phosphoserine aminotransferase"/>
    <property type="match status" value="1"/>
</dbReference>
<evidence type="ECO:0000256" key="2">
    <source>
        <dbReference type="ARBA" id="ARBA00005099"/>
    </source>
</evidence>
<feature type="binding site" evidence="12">
    <location>
        <position position="41"/>
    </location>
    <ligand>
        <name>L-glutamate</name>
        <dbReference type="ChEBI" id="CHEBI:29985"/>
    </ligand>
</feature>
<dbReference type="NCBIfam" id="TIGR01364">
    <property type="entry name" value="serC_1"/>
    <property type="match status" value="1"/>
</dbReference>
<keyword evidence="8 12" id="KW-0664">Pyridoxine biosynthesis</keyword>
<comment type="caution">
    <text evidence="15">The sequence shown here is derived from an EMBL/GenBank/DDBJ whole genome shotgun (WGS) entry which is preliminary data.</text>
</comment>
<evidence type="ECO:0000256" key="12">
    <source>
        <dbReference type="HAMAP-Rule" id="MF_00160"/>
    </source>
</evidence>
<comment type="similarity">
    <text evidence="3 12">Belongs to the class-V pyridoxal-phosphate-dependent aminotransferase family. SerC subfamily.</text>
</comment>
<feature type="binding site" evidence="12">
    <location>
        <position position="168"/>
    </location>
    <ligand>
        <name>pyridoxal 5'-phosphate</name>
        <dbReference type="ChEBI" id="CHEBI:597326"/>
    </ligand>
</feature>
<keyword evidence="9 12" id="KW-0718">Serine biosynthesis</keyword>
<dbReference type="PANTHER" id="PTHR43247:SF1">
    <property type="entry name" value="PHOSPHOSERINE AMINOTRANSFERASE"/>
    <property type="match status" value="1"/>
</dbReference>
<dbReference type="Proteomes" id="UP000029736">
    <property type="component" value="Unassembled WGS sequence"/>
</dbReference>
<dbReference type="GO" id="GO:0005737">
    <property type="term" value="C:cytoplasm"/>
    <property type="evidence" value="ECO:0007669"/>
    <property type="project" value="UniProtKB-SubCell"/>
</dbReference>
<dbReference type="GO" id="GO:0006564">
    <property type="term" value="P:L-serine biosynthetic process"/>
    <property type="evidence" value="ECO:0007669"/>
    <property type="project" value="UniProtKB-UniRule"/>
</dbReference>
<evidence type="ECO:0000256" key="5">
    <source>
        <dbReference type="ARBA" id="ARBA00022605"/>
    </source>
</evidence>
<feature type="binding site" evidence="12">
    <location>
        <position position="101"/>
    </location>
    <ligand>
        <name>pyridoxal 5'-phosphate</name>
        <dbReference type="ChEBI" id="CHEBI:597326"/>
    </ligand>
</feature>
<evidence type="ECO:0000256" key="6">
    <source>
        <dbReference type="ARBA" id="ARBA00022679"/>
    </source>
</evidence>
<reference evidence="15 16" key="1">
    <citation type="journal article" date="2014" name="Int. J. Syst. Evol. Microbiol.">
        <title>Phaeodactylibacter xiamenensis gen. nov., sp. nov., a member of the family Saprospiraceae isolated from the marine alga Phaeodactylum tricornutum.</title>
        <authorList>
            <person name="Chen Z.Jr."/>
            <person name="Lei X."/>
            <person name="Lai Q."/>
            <person name="Li Y."/>
            <person name="Zhang B."/>
            <person name="Zhang J."/>
            <person name="Zhang H."/>
            <person name="Yang L."/>
            <person name="Zheng W."/>
            <person name="Tian Y."/>
            <person name="Yu Z."/>
            <person name="Xu H.Jr."/>
            <person name="Zheng T."/>
        </authorList>
    </citation>
    <scope>NUCLEOTIDE SEQUENCE [LARGE SCALE GENOMIC DNA]</scope>
    <source>
        <strain evidence="15 16">KD52</strain>
    </source>
</reference>
<keyword evidence="5 12" id="KW-0028">Amino-acid biosynthesis</keyword>
<dbReference type="Pfam" id="PF00266">
    <property type="entry name" value="Aminotran_5"/>
    <property type="match status" value="1"/>
</dbReference>
<feature type="binding site" evidence="12">
    <location>
        <position position="149"/>
    </location>
    <ligand>
        <name>pyridoxal 5'-phosphate</name>
        <dbReference type="ChEBI" id="CHEBI:597326"/>
    </ligand>
</feature>
<gene>
    <name evidence="12" type="primary">serC</name>
    <name evidence="15" type="ORF">IX84_30245</name>
</gene>
<dbReference type="InterPro" id="IPR015424">
    <property type="entry name" value="PyrdxlP-dep_Trfase"/>
</dbReference>
<comment type="cofactor">
    <cofactor evidence="12">
        <name>pyridoxal 5'-phosphate</name>
        <dbReference type="ChEBI" id="CHEBI:597326"/>
    </cofactor>
    <text evidence="12">Binds 1 pyridoxal phosphate per subunit.</text>
</comment>
<dbReference type="GO" id="GO:0004648">
    <property type="term" value="F:O-phospho-L-serine:2-oxoglutarate aminotransferase activity"/>
    <property type="evidence" value="ECO:0007669"/>
    <property type="project" value="UniProtKB-UniRule"/>
</dbReference>
<dbReference type="AlphaFoldDB" id="A0A098RZL2"/>
<dbReference type="PROSITE" id="PS00595">
    <property type="entry name" value="AA_TRANSFER_CLASS_5"/>
    <property type="match status" value="1"/>
</dbReference>
<dbReference type="PIRSF" id="PIRSF000525">
    <property type="entry name" value="SerC"/>
    <property type="match status" value="1"/>
</dbReference>
<evidence type="ECO:0000256" key="13">
    <source>
        <dbReference type="RuleBase" id="RU004505"/>
    </source>
</evidence>
<dbReference type="InterPro" id="IPR000192">
    <property type="entry name" value="Aminotrans_V_dom"/>
</dbReference>
<evidence type="ECO:0000256" key="11">
    <source>
        <dbReference type="ARBA" id="ARBA00049007"/>
    </source>
</evidence>
<evidence type="ECO:0000256" key="8">
    <source>
        <dbReference type="ARBA" id="ARBA00023096"/>
    </source>
</evidence>
<dbReference type="InterPro" id="IPR015421">
    <property type="entry name" value="PyrdxlP-dep_Trfase_major"/>
</dbReference>
<dbReference type="Gene3D" id="3.90.1150.10">
    <property type="entry name" value="Aspartate Aminotransferase, domain 1"/>
    <property type="match status" value="1"/>
</dbReference>
<dbReference type="Gene3D" id="3.40.640.10">
    <property type="entry name" value="Type I PLP-dependent aspartate aminotransferase-like (Major domain)"/>
    <property type="match status" value="1"/>
</dbReference>
<dbReference type="UniPathway" id="UPA00135">
    <property type="reaction ID" value="UER00197"/>
</dbReference>
<evidence type="ECO:0000313" key="16">
    <source>
        <dbReference type="Proteomes" id="UP000029736"/>
    </source>
</evidence>
<feature type="domain" description="Aminotransferase class V" evidence="14">
    <location>
        <begin position="5"/>
        <end position="347"/>
    </location>
</feature>
<feature type="binding site" evidence="12">
    <location>
        <begin position="75"/>
        <end position="76"/>
    </location>
    <ligand>
        <name>pyridoxal 5'-phosphate</name>
        <dbReference type="ChEBI" id="CHEBI:597326"/>
    </ligand>
</feature>
<dbReference type="FunFam" id="3.90.1150.10:FF:000006">
    <property type="entry name" value="Phosphoserine aminotransferase"/>
    <property type="match status" value="1"/>
</dbReference>
<dbReference type="EMBL" id="JPOS01000097">
    <property type="protein sequence ID" value="KGE85008.1"/>
    <property type="molecule type" value="Genomic_DNA"/>
</dbReference>